<dbReference type="PANTHER" id="PTHR10027:SF10">
    <property type="entry name" value="SLOWPOKE 2, ISOFORM D"/>
    <property type="match status" value="1"/>
</dbReference>
<keyword evidence="7 13" id="KW-1133">Transmembrane helix</keyword>
<keyword evidence="18" id="KW-1185">Reference proteome</keyword>
<dbReference type="InterPro" id="IPR003148">
    <property type="entry name" value="RCK_N"/>
</dbReference>
<evidence type="ECO:0000313" key="17">
    <source>
        <dbReference type="EMBL" id="KAI6652869.1"/>
    </source>
</evidence>
<feature type="region of interest" description="Disordered" evidence="12">
    <location>
        <begin position="725"/>
        <end position="745"/>
    </location>
</feature>
<gene>
    <name evidence="17" type="ORF">LOD99_4255</name>
</gene>
<evidence type="ECO:0000256" key="4">
    <source>
        <dbReference type="ARBA" id="ARBA00022692"/>
    </source>
</evidence>
<dbReference type="GO" id="GO:0015271">
    <property type="term" value="F:outward rectifier potassium channel activity"/>
    <property type="evidence" value="ECO:0007669"/>
    <property type="project" value="TreeGrafter"/>
</dbReference>
<dbReference type="InterPro" id="IPR013099">
    <property type="entry name" value="K_chnl_dom"/>
</dbReference>
<proteinExistence type="predicted"/>
<dbReference type="AlphaFoldDB" id="A0AAV7JWJ0"/>
<feature type="domain" description="RCK N-terminal" evidence="16">
    <location>
        <begin position="845"/>
        <end position="964"/>
    </location>
</feature>
<evidence type="ECO:0000256" key="12">
    <source>
        <dbReference type="SAM" id="MobiDB-lite"/>
    </source>
</evidence>
<dbReference type="InterPro" id="IPR003929">
    <property type="entry name" value="K_chnl_BK_asu"/>
</dbReference>
<dbReference type="Gene3D" id="3.40.50.720">
    <property type="entry name" value="NAD(P)-binding Rossmann-like Domain"/>
    <property type="match status" value="2"/>
</dbReference>
<feature type="transmembrane region" description="Helical" evidence="13">
    <location>
        <begin position="205"/>
        <end position="225"/>
    </location>
</feature>
<dbReference type="SUPFAM" id="SSF81324">
    <property type="entry name" value="Voltage-gated potassium channels"/>
    <property type="match status" value="1"/>
</dbReference>
<keyword evidence="4 13" id="KW-0812">Transmembrane</keyword>
<feature type="transmembrane region" description="Helical" evidence="13">
    <location>
        <begin position="146"/>
        <end position="168"/>
    </location>
</feature>
<keyword evidence="9 13" id="KW-0472">Membrane</keyword>
<evidence type="ECO:0000259" key="14">
    <source>
        <dbReference type="Pfam" id="PF03493"/>
    </source>
</evidence>
<dbReference type="InterPro" id="IPR047871">
    <property type="entry name" value="K_chnl_Slo-like"/>
</dbReference>
<dbReference type="Proteomes" id="UP001165289">
    <property type="component" value="Unassembled WGS sequence"/>
</dbReference>
<protein>
    <submittedName>
        <fullName evidence="17">Uncharacterized protein</fullName>
    </submittedName>
</protein>
<evidence type="ECO:0000259" key="16">
    <source>
        <dbReference type="Pfam" id="PF22614"/>
    </source>
</evidence>
<organism evidence="17 18">
    <name type="scientific">Oopsacas minuta</name>
    <dbReference type="NCBI Taxonomy" id="111878"/>
    <lineage>
        <taxon>Eukaryota</taxon>
        <taxon>Metazoa</taxon>
        <taxon>Porifera</taxon>
        <taxon>Hexactinellida</taxon>
        <taxon>Hexasterophora</taxon>
        <taxon>Lyssacinosida</taxon>
        <taxon>Leucopsacidae</taxon>
        <taxon>Oopsacas</taxon>
    </lineage>
</organism>
<comment type="subcellular location">
    <subcellularLocation>
        <location evidence="1">Membrane</location>
        <topology evidence="1">Multi-pass membrane protein</topology>
    </subcellularLocation>
</comment>
<feature type="compositionally biased region" description="Low complexity" evidence="12">
    <location>
        <begin position="728"/>
        <end position="739"/>
    </location>
</feature>
<name>A0AAV7JWJ0_9METZ</name>
<evidence type="ECO:0000256" key="9">
    <source>
        <dbReference type="ARBA" id="ARBA00023136"/>
    </source>
</evidence>
<dbReference type="GO" id="GO:0005228">
    <property type="term" value="F:intracellular sodium-activated potassium channel activity"/>
    <property type="evidence" value="ECO:0007669"/>
    <property type="project" value="TreeGrafter"/>
</dbReference>
<feature type="domain" description="Potassium channel" evidence="15">
    <location>
        <begin position="259"/>
        <end position="333"/>
    </location>
</feature>
<evidence type="ECO:0000256" key="7">
    <source>
        <dbReference type="ARBA" id="ARBA00022989"/>
    </source>
</evidence>
<evidence type="ECO:0000256" key="5">
    <source>
        <dbReference type="ARBA" id="ARBA00022826"/>
    </source>
</evidence>
<keyword evidence="8" id="KW-0406">Ion transport</keyword>
<evidence type="ECO:0000256" key="2">
    <source>
        <dbReference type="ARBA" id="ARBA00022448"/>
    </source>
</evidence>
<evidence type="ECO:0000256" key="10">
    <source>
        <dbReference type="ARBA" id="ARBA00023303"/>
    </source>
</evidence>
<feature type="domain" description="Calcium-activated potassium channel BK alpha subunit" evidence="14">
    <location>
        <begin position="482"/>
        <end position="570"/>
    </location>
</feature>
<comment type="catalytic activity">
    <reaction evidence="11">
        <text>K(+)(in) = K(+)(out)</text>
        <dbReference type="Rhea" id="RHEA:29463"/>
        <dbReference type="ChEBI" id="CHEBI:29103"/>
    </reaction>
</comment>
<dbReference type="Gene3D" id="1.10.287.70">
    <property type="match status" value="1"/>
</dbReference>
<feature type="transmembrane region" description="Helical" evidence="13">
    <location>
        <begin position="245"/>
        <end position="264"/>
    </location>
</feature>
<keyword evidence="3" id="KW-0633">Potassium transport</keyword>
<evidence type="ECO:0000259" key="15">
    <source>
        <dbReference type="Pfam" id="PF07885"/>
    </source>
</evidence>
<keyword evidence="10" id="KW-0407">Ion channel</keyword>
<sequence length="1190" mass="134711">MNDENYTDRDFVYPNWCCQGGDISLLKDFSQPHISTVLHNVIRDNKLCPNSQMHNYTISTINTTFPQYTVYREWEDTGLCYQINLTNYSCDCALKCGEYNICANKLDKISNTTSVLPLCMFDYAGLEQPYRFYLKYIFYPKTFQIWLSQCAFGIIDMTLSLISTLFLFNAGRKWINLFDLHNILDIMLGFMFTATLLFPPCLKNIFIPSFLQSLSGVSIVTWLLLDIDTFTKHRRFFTYHIQKAISIILNVIAFIFISTCAIEYVERVQIGSRGDSQPKNLAEAIYLLLITITTVGYGDFSPGTWVGRALILIIIFTVLLYLPGIIEEMLETFKESGIYSQSVHGLSTSKHIVVCLTSPRLHFLLDFLSEVYAQENTRLGTVILSPRVADRMLETRLNSPMWRKRVIMLTGSALRPLDLDRAGIMTCTACFIVSDRHSDEPEASDQETILRAHSIHSYFPKCKLYIYILKVENKPLVSFARNVVCEGELKHAIFAANCVCPGFSTFISLLLHTTSGAPHGENAVYNYCSGNEIYDIVLKDSKLFKDMIGVVFINAALFIHKKYGILLIAIQKHGSDDILLNPGRKVTLEAEDKLFYFSQTNEEDAEGMQKMRRENESIQSLAAQQVILANQLSLDFSRESDETYVSGTTLVATSTSTDSPGHSTSNLISFDKTESETTRNINFEGVGRPLSPKGSHLKHVFHSQASKAGGVRLGAFTFTGHKTTEYMSSSRSTQPQQSSLKPMPNPKLRTLCSQASEDEAINLSDYTSNLQPYQMNLSLTKGVPKQALFMLPVRNRYHTTKSSYLCCLQTGWKYPCHENKRGISVARRLSIPFQQELDLYHHSYQNPIIVIADEAGPQLYNFILPLRAAYIPMKNIHPIILLLPTNPNVRFSESISCFPLIKYMTGNANNVDDLLIAGILTAKLVILCLGDGTPIEKEEQHMTDATKIQTFLKYKQIFPRTRFLVEIFHRSNMEILCSERRKSTDINGFLTTPHFMSGEVFSPSLLDTILYQSAEKEYIINLVRLMLGLEQGSGNRSLTCISRTITELRGLRTYGEIMERIAKESEMLAIGIYHCEFIGRKDNETVKDYDTNIIPFVNDQLENLNLSSKKMLAGRFREYAYKVLVNPVANIIVHERDIILVIKSTESADSTQESNVHLGSTYSMGTLTEMSCNETTEQIQVDSGCTNLEN</sequence>
<dbReference type="Pfam" id="PF07885">
    <property type="entry name" value="Ion_trans_2"/>
    <property type="match status" value="1"/>
</dbReference>
<feature type="transmembrane region" description="Helical" evidence="13">
    <location>
        <begin position="180"/>
        <end position="199"/>
    </location>
</feature>
<dbReference type="Pfam" id="PF03493">
    <property type="entry name" value="BK_channel_a"/>
    <property type="match status" value="1"/>
</dbReference>
<feature type="domain" description="RCK N-terminal" evidence="16">
    <location>
        <begin position="348"/>
        <end position="465"/>
    </location>
</feature>
<evidence type="ECO:0000256" key="1">
    <source>
        <dbReference type="ARBA" id="ARBA00004141"/>
    </source>
</evidence>
<evidence type="ECO:0000256" key="6">
    <source>
        <dbReference type="ARBA" id="ARBA00022958"/>
    </source>
</evidence>
<evidence type="ECO:0000256" key="8">
    <source>
        <dbReference type="ARBA" id="ARBA00023065"/>
    </source>
</evidence>
<feature type="transmembrane region" description="Helical" evidence="13">
    <location>
        <begin position="307"/>
        <end position="326"/>
    </location>
</feature>
<comment type="caution">
    <text evidence="17">The sequence shown here is derived from an EMBL/GenBank/DDBJ whole genome shotgun (WGS) entry which is preliminary data.</text>
</comment>
<dbReference type="GO" id="GO:0005886">
    <property type="term" value="C:plasma membrane"/>
    <property type="evidence" value="ECO:0007669"/>
    <property type="project" value="TreeGrafter"/>
</dbReference>
<keyword evidence="2" id="KW-0813">Transport</keyword>
<keyword evidence="6" id="KW-0630">Potassium</keyword>
<dbReference type="Pfam" id="PF22614">
    <property type="entry name" value="Slo-like_RCK"/>
    <property type="match status" value="2"/>
</dbReference>
<feature type="transmembrane region" description="Helical" evidence="13">
    <location>
        <begin position="284"/>
        <end position="300"/>
    </location>
</feature>
<evidence type="ECO:0000256" key="13">
    <source>
        <dbReference type="SAM" id="Phobius"/>
    </source>
</evidence>
<reference evidence="17 18" key="1">
    <citation type="journal article" date="2023" name="BMC Biol.">
        <title>The compact genome of the sponge Oopsacas minuta (Hexactinellida) is lacking key metazoan core genes.</title>
        <authorList>
            <person name="Santini S."/>
            <person name="Schenkelaars Q."/>
            <person name="Jourda C."/>
            <person name="Duchesne M."/>
            <person name="Belahbib H."/>
            <person name="Rocher C."/>
            <person name="Selva M."/>
            <person name="Riesgo A."/>
            <person name="Vervoort M."/>
            <person name="Leys S.P."/>
            <person name="Kodjabachian L."/>
            <person name="Le Bivic A."/>
            <person name="Borchiellini C."/>
            <person name="Claverie J.M."/>
            <person name="Renard E."/>
        </authorList>
    </citation>
    <scope>NUCLEOTIDE SEQUENCE [LARGE SCALE GENOMIC DNA]</scope>
    <source>
        <strain evidence="17">SPO-2</strain>
    </source>
</reference>
<dbReference type="PANTHER" id="PTHR10027">
    <property type="entry name" value="CALCIUM-ACTIVATED POTASSIUM CHANNEL ALPHA CHAIN"/>
    <property type="match status" value="1"/>
</dbReference>
<keyword evidence="5" id="KW-0631">Potassium channel</keyword>
<evidence type="ECO:0000256" key="3">
    <source>
        <dbReference type="ARBA" id="ARBA00022538"/>
    </source>
</evidence>
<dbReference type="EMBL" id="JAKMXF010000297">
    <property type="protein sequence ID" value="KAI6652869.1"/>
    <property type="molecule type" value="Genomic_DNA"/>
</dbReference>
<evidence type="ECO:0000313" key="18">
    <source>
        <dbReference type="Proteomes" id="UP001165289"/>
    </source>
</evidence>
<evidence type="ECO:0000256" key="11">
    <source>
        <dbReference type="ARBA" id="ARBA00034430"/>
    </source>
</evidence>
<accession>A0AAV7JWJ0</accession>